<evidence type="ECO:0000256" key="3">
    <source>
        <dbReference type="ARBA" id="ARBA00022782"/>
    </source>
</evidence>
<comment type="similarity">
    <text evidence="1">Belongs to the SBNO family.</text>
</comment>
<dbReference type="InterPro" id="IPR014001">
    <property type="entry name" value="Helicase_ATP-bd"/>
</dbReference>
<reference evidence="13" key="2">
    <citation type="submission" date="2025-09" db="UniProtKB">
        <authorList>
            <consortium name="Ensembl"/>
        </authorList>
    </citation>
    <scope>IDENTIFICATION</scope>
</reference>
<dbReference type="GO" id="GO:0042393">
    <property type="term" value="F:histone binding"/>
    <property type="evidence" value="ECO:0007669"/>
    <property type="project" value="TreeGrafter"/>
</dbReference>
<dbReference type="PANTHER" id="PTHR12706">
    <property type="entry name" value="STRAWBERRY NOTCH-RELATED"/>
    <property type="match status" value="1"/>
</dbReference>
<keyword evidence="5" id="KW-0805">Transcription regulation</keyword>
<evidence type="ECO:0000256" key="5">
    <source>
        <dbReference type="ARBA" id="ARBA00023015"/>
    </source>
</evidence>
<feature type="domain" description="Helicase ATP-binding" evidence="12">
    <location>
        <begin position="117"/>
        <end position="274"/>
    </location>
</feature>
<accession>A0A673JJS2</accession>
<evidence type="ECO:0000256" key="9">
    <source>
        <dbReference type="ARBA" id="ARBA00063805"/>
    </source>
</evidence>
<gene>
    <name evidence="13" type="primary">sbno2b</name>
</gene>
<dbReference type="InterPro" id="IPR026937">
    <property type="entry name" value="SBNO_Helicase_C_dom"/>
</dbReference>
<dbReference type="GO" id="GO:0001503">
    <property type="term" value="P:ossification"/>
    <property type="evidence" value="ECO:0007669"/>
    <property type="project" value="UniProtKB-KW"/>
</dbReference>
<feature type="compositionally biased region" description="Polar residues" evidence="11">
    <location>
        <begin position="1106"/>
        <end position="1120"/>
    </location>
</feature>
<evidence type="ECO:0000313" key="14">
    <source>
        <dbReference type="Proteomes" id="UP000472270"/>
    </source>
</evidence>
<dbReference type="GO" id="GO:0006355">
    <property type="term" value="P:regulation of DNA-templated transcription"/>
    <property type="evidence" value="ECO:0007669"/>
    <property type="project" value="InterPro"/>
</dbReference>
<evidence type="ECO:0000256" key="2">
    <source>
        <dbReference type="ARBA" id="ARBA00022491"/>
    </source>
</evidence>
<evidence type="ECO:0000256" key="6">
    <source>
        <dbReference type="ARBA" id="ARBA00023159"/>
    </source>
</evidence>
<dbReference type="PANTHER" id="PTHR12706:SF5">
    <property type="entry name" value="PROTEIN STRAWBERRY NOTCH HOMOLOG 2"/>
    <property type="match status" value="1"/>
</dbReference>
<feature type="compositionally biased region" description="Basic residues" evidence="11">
    <location>
        <begin position="476"/>
        <end position="489"/>
    </location>
</feature>
<feature type="region of interest" description="Disordered" evidence="11">
    <location>
        <begin position="38"/>
        <end position="65"/>
    </location>
</feature>
<evidence type="ECO:0000256" key="1">
    <source>
        <dbReference type="ARBA" id="ARBA00006992"/>
    </source>
</evidence>
<keyword evidence="14" id="KW-1185">Reference proteome</keyword>
<dbReference type="GO" id="GO:0005634">
    <property type="term" value="C:nucleus"/>
    <property type="evidence" value="ECO:0007669"/>
    <property type="project" value="TreeGrafter"/>
</dbReference>
<dbReference type="Gene3D" id="3.40.50.300">
    <property type="entry name" value="P-loop containing nucleotide triphosphate hydrolases"/>
    <property type="match status" value="2"/>
</dbReference>
<dbReference type="FunFam" id="3.40.50.300:FF:003990">
    <property type="entry name" value="Si:ch73-63e15.2"/>
    <property type="match status" value="1"/>
</dbReference>
<dbReference type="Pfam" id="PF13872">
    <property type="entry name" value="AAA_34"/>
    <property type="match status" value="1"/>
</dbReference>
<dbReference type="Pfam" id="PF13871">
    <property type="entry name" value="Helicase_C_4"/>
    <property type="match status" value="1"/>
</dbReference>
<feature type="region of interest" description="Disordered" evidence="11">
    <location>
        <begin position="467"/>
        <end position="529"/>
    </location>
</feature>
<evidence type="ECO:0000256" key="10">
    <source>
        <dbReference type="ARBA" id="ARBA00073423"/>
    </source>
</evidence>
<dbReference type="GO" id="GO:0031490">
    <property type="term" value="F:chromatin DNA binding"/>
    <property type="evidence" value="ECO:0007669"/>
    <property type="project" value="TreeGrafter"/>
</dbReference>
<keyword evidence="6" id="KW-0010">Activator</keyword>
<dbReference type="GO" id="GO:0071354">
    <property type="term" value="P:cellular response to interleukin-6"/>
    <property type="evidence" value="ECO:0007669"/>
    <property type="project" value="UniProtKB-ARBA"/>
</dbReference>
<protein>
    <recommendedName>
        <fullName evidence="10">Protein strawberry notch homolog 2</fullName>
    </recommendedName>
</protein>
<dbReference type="Pfam" id="PF25373">
    <property type="entry name" value="SBNO"/>
    <property type="match status" value="1"/>
</dbReference>
<feature type="region of interest" description="Disordered" evidence="11">
    <location>
        <begin position="1064"/>
        <end position="1088"/>
    </location>
</feature>
<dbReference type="InterPro" id="IPR026741">
    <property type="entry name" value="SNO"/>
</dbReference>
<evidence type="ECO:0000256" key="11">
    <source>
        <dbReference type="SAM" id="MobiDB-lite"/>
    </source>
</evidence>
<proteinExistence type="inferred from homology"/>
<keyword evidence="3" id="KW-0221">Differentiation</keyword>
<name>A0A673JJS2_9TELE</name>
<feature type="region of interest" description="Disordered" evidence="11">
    <location>
        <begin position="1106"/>
        <end position="1128"/>
    </location>
</feature>
<reference evidence="13" key="1">
    <citation type="submission" date="2025-08" db="UniProtKB">
        <authorList>
            <consortium name="Ensembl"/>
        </authorList>
    </citation>
    <scope>IDENTIFICATION</scope>
</reference>
<dbReference type="PROSITE" id="PS51192">
    <property type="entry name" value="HELICASE_ATP_BIND_1"/>
    <property type="match status" value="1"/>
</dbReference>
<dbReference type="InterPro" id="IPR027417">
    <property type="entry name" value="P-loop_NTPase"/>
</dbReference>
<evidence type="ECO:0000313" key="13">
    <source>
        <dbReference type="Ensembl" id="ENSSRHP00000053416.1"/>
    </source>
</evidence>
<dbReference type="Ensembl" id="ENSSRHT00000054915.1">
    <property type="protein sequence ID" value="ENSSRHP00000053416.1"/>
    <property type="gene ID" value="ENSSRHG00000026869.1"/>
</dbReference>
<feature type="compositionally biased region" description="Basic and acidic residues" evidence="11">
    <location>
        <begin position="1064"/>
        <end position="1087"/>
    </location>
</feature>
<feature type="compositionally biased region" description="Acidic residues" evidence="11">
    <location>
        <begin position="49"/>
        <end position="61"/>
    </location>
</feature>
<organism evidence="13 14">
    <name type="scientific">Sinocyclocheilus rhinocerous</name>
    <dbReference type="NCBI Taxonomy" id="307959"/>
    <lineage>
        <taxon>Eukaryota</taxon>
        <taxon>Metazoa</taxon>
        <taxon>Chordata</taxon>
        <taxon>Craniata</taxon>
        <taxon>Vertebrata</taxon>
        <taxon>Euteleostomi</taxon>
        <taxon>Actinopterygii</taxon>
        <taxon>Neopterygii</taxon>
        <taxon>Teleostei</taxon>
        <taxon>Ostariophysi</taxon>
        <taxon>Cypriniformes</taxon>
        <taxon>Cyprinidae</taxon>
        <taxon>Cyprininae</taxon>
        <taxon>Sinocyclocheilus</taxon>
    </lineage>
</organism>
<dbReference type="AlphaFoldDB" id="A0A673JJS2"/>
<comment type="subunit">
    <text evidence="9">Interacts with TAL1; this interaction inhibits TAL1 occupancy of the DCSTAMP promoter, leading to the activation of the DCSTAMP promoter by the transcription factor MITF.</text>
</comment>
<dbReference type="FunFam" id="3.40.50.300:FF:000342">
    <property type="entry name" value="Protein strawberry notch homolog 2"/>
    <property type="match status" value="1"/>
</dbReference>
<keyword evidence="2" id="KW-0678">Repressor</keyword>
<dbReference type="SUPFAM" id="SSF52540">
    <property type="entry name" value="P-loop containing nucleoside triphosphate hydrolases"/>
    <property type="match status" value="2"/>
</dbReference>
<keyword evidence="4" id="KW-0892">Osteogenesis</keyword>
<evidence type="ECO:0000259" key="12">
    <source>
        <dbReference type="PROSITE" id="PS51192"/>
    </source>
</evidence>
<evidence type="ECO:0000256" key="4">
    <source>
        <dbReference type="ARBA" id="ARBA00022855"/>
    </source>
</evidence>
<comment type="function">
    <text evidence="8">Acts as a transcriptional coregulator, that can have both coactivator and corepressor functions. Inhibits the DCSTAMP-repressive activity of TAL1, hence enhancing the access of the transcription factor MITF to the DC-STAMP promoter in osteoclast. Plays a role in bone homeostasis; required as a positive regulator in TNFSF11//RANKL-mediated osteoclast fusion via a DCSTAMP-dependent pathway. May also be required in the regulation of osteoblast differentiation. Involved in the transcriptional corepression of NF-kappaB in macrophages. Plays a role as a regulator in the pro-inflammatory cascade.</text>
</comment>
<dbReference type="InterPro" id="IPR057332">
    <property type="entry name" value="SBNO_a/b_dom"/>
</dbReference>
<sequence>SIFSPPTDSLSEYTVNNLINTEMPPNVPTIWDIKTSPASVQEVRPQTQPEEEEEVEVEETEELGHVDTYADYRPSKSKIGISHPDRVVETNTLSSVPPPDITYTLDDGGISYQHEVILQNNQRAGFLIGDGAGVGKGRTVAGIILENYLKGRKKALWFSVSNDLKYDAERDLQDIHAPNIQVHALNKIKYGDTATSEGVLFATYSALIGESQAGGQHRTRLKQILDWCEPGFDGVIIFDECHKAKNATSTKMGKAVLDLQNKLPLARVVYASATGASEPKNMIYMSRLGIWGEGTPFRTFDDFLHAIEKRGVGAMEIVAMDMKVSGMYIARQLSFSGVSFRIEEISLDDDFKLVYNKAAKLWAEALAVFMQAADELCMSSRKSLWGQFWSSHQRFFKYLCIAAKVRCLVELAKKELEAGKCVVIGLQSTGEARTREVLDENDGHLDRFVSAAEGVFQSLVLKHFPSEKQRREKGAGNKRKRKPRARQPKQPRQITDVAGVINISDDSSTESDAMDSDSNSSPDSVQDNTDDVIFINQTTIDFRFHPFLARLEEMKQGLLNKIAELGKELPLNTLDELIDKFGGPEQVSEMTGRKGRVVRRSDGSVQYESRAEQGHTIDQINIKEKDRFMNGEKLVAIISEAASSGISLQADRRVKNQCRRVHMTLELPWSADRAIQQFGRTHRSNQVTAPEYIFLISELAGERRFASIVAKRLESLGALTHGDRRATESRDLSKYNFENKYGTKALDKITKAILGQIESKVPPPNDYPGGDSMFFRDMKHGMMDVGMLCSNSRLGINTEKDCNITKFLNRILGLEVHKQNSLFQYFTDNFDYLIEKDKKEGKYDMGILDLAPGNDQIYEETQEKFLTAGNPQDGQVILYKISVDRGMTWLEALQKAQTLSNPDEGFYLSHKVSNYPCVLLAVQGQEHNMIIYKPNIGKQAQTESLDNLQQKYHKVTPEEAQDSWENQFTFSFRKCSHANWNGRCKKVEEGQECLMGTRLRQYHMLCGALLRVWKRVSDVVADITNSSILQIVRLKTKDSSKQVGIKIPENCMSKVRQELVRMDAEVKQRHREKEQQAQEQRQAEEQQRLMAQRQFFSQNLFTSSLPNPSLLQGGTESRQSVIKYPQPE</sequence>
<feature type="compositionally biased region" description="Polar residues" evidence="11">
    <location>
        <begin position="516"/>
        <end position="527"/>
    </location>
</feature>
<dbReference type="GO" id="GO:0030154">
    <property type="term" value="P:cell differentiation"/>
    <property type="evidence" value="ECO:0007669"/>
    <property type="project" value="UniProtKB-KW"/>
</dbReference>
<evidence type="ECO:0000256" key="8">
    <source>
        <dbReference type="ARBA" id="ARBA00055221"/>
    </source>
</evidence>
<dbReference type="InterPro" id="IPR039187">
    <property type="entry name" value="SNO_AAA"/>
</dbReference>
<evidence type="ECO:0000256" key="7">
    <source>
        <dbReference type="ARBA" id="ARBA00023163"/>
    </source>
</evidence>
<dbReference type="Proteomes" id="UP000472270">
    <property type="component" value="Unassembled WGS sequence"/>
</dbReference>
<keyword evidence="7" id="KW-0804">Transcription</keyword>
<dbReference type="GO" id="GO:0002281">
    <property type="term" value="P:macrophage activation involved in immune response"/>
    <property type="evidence" value="ECO:0007669"/>
    <property type="project" value="UniProtKB-ARBA"/>
</dbReference>